<evidence type="ECO:0000256" key="3">
    <source>
        <dbReference type="ARBA" id="ARBA00022553"/>
    </source>
</evidence>
<keyword evidence="5 10" id="KW-0418">Kinase</keyword>
<keyword evidence="4" id="KW-0808">Transferase</keyword>
<keyword evidence="11" id="KW-1185">Reference proteome</keyword>
<evidence type="ECO:0000313" key="10">
    <source>
        <dbReference type="EMBL" id="SEW25974.1"/>
    </source>
</evidence>
<dbReference type="InterPro" id="IPR003661">
    <property type="entry name" value="HisK_dim/P_dom"/>
</dbReference>
<keyword evidence="7" id="KW-0812">Transmembrane</keyword>
<comment type="catalytic activity">
    <reaction evidence="1">
        <text>ATP + protein L-histidine = ADP + protein N-phospho-L-histidine.</text>
        <dbReference type="EC" id="2.7.13.3"/>
    </reaction>
</comment>
<dbReference type="AlphaFoldDB" id="A0A1I0QFU6"/>
<dbReference type="SMART" id="SM00387">
    <property type="entry name" value="HATPase_c"/>
    <property type="match status" value="1"/>
</dbReference>
<dbReference type="InterPro" id="IPR036097">
    <property type="entry name" value="HisK_dim/P_sf"/>
</dbReference>
<dbReference type="EMBL" id="FOIU01000001">
    <property type="protein sequence ID" value="SEW25974.1"/>
    <property type="molecule type" value="Genomic_DNA"/>
</dbReference>
<dbReference type="SUPFAM" id="SSF52172">
    <property type="entry name" value="CheY-like"/>
    <property type="match status" value="1"/>
</dbReference>
<organism evidence="10 11">
    <name type="scientific">Chryseobacterium wanjuense</name>
    <dbReference type="NCBI Taxonomy" id="356305"/>
    <lineage>
        <taxon>Bacteria</taxon>
        <taxon>Pseudomonadati</taxon>
        <taxon>Bacteroidota</taxon>
        <taxon>Flavobacteriia</taxon>
        <taxon>Flavobacteriales</taxon>
        <taxon>Weeksellaceae</taxon>
        <taxon>Chryseobacterium group</taxon>
        <taxon>Chryseobacterium</taxon>
    </lineage>
</organism>
<dbReference type="SUPFAM" id="SSF55874">
    <property type="entry name" value="ATPase domain of HSP90 chaperone/DNA topoisomerase II/histidine kinase"/>
    <property type="match status" value="1"/>
</dbReference>
<dbReference type="CDD" id="cd00156">
    <property type="entry name" value="REC"/>
    <property type="match status" value="1"/>
</dbReference>
<dbReference type="GO" id="GO:0009927">
    <property type="term" value="F:histidine phosphotransfer kinase activity"/>
    <property type="evidence" value="ECO:0007669"/>
    <property type="project" value="TreeGrafter"/>
</dbReference>
<dbReference type="STRING" id="356305.SAMN05421841_1885"/>
<feature type="modified residue" description="4-aspartylphosphate" evidence="6">
    <location>
        <position position="544"/>
    </location>
</feature>
<dbReference type="InterPro" id="IPR004358">
    <property type="entry name" value="Sig_transdc_His_kin-like_C"/>
</dbReference>
<dbReference type="PROSITE" id="PS50109">
    <property type="entry name" value="HIS_KIN"/>
    <property type="match status" value="1"/>
</dbReference>
<protein>
    <recommendedName>
        <fullName evidence="2">histidine kinase</fullName>
        <ecNumber evidence="2">2.7.13.3</ecNumber>
    </recommendedName>
</protein>
<feature type="transmembrane region" description="Helical" evidence="7">
    <location>
        <begin position="52"/>
        <end position="71"/>
    </location>
</feature>
<keyword evidence="3 6" id="KW-0597">Phosphoprotein</keyword>
<feature type="domain" description="Histidine kinase" evidence="8">
    <location>
        <begin position="234"/>
        <end position="453"/>
    </location>
</feature>
<evidence type="ECO:0000256" key="7">
    <source>
        <dbReference type="SAM" id="Phobius"/>
    </source>
</evidence>
<dbReference type="Pfam" id="PF00512">
    <property type="entry name" value="HisKA"/>
    <property type="match status" value="1"/>
</dbReference>
<dbReference type="GO" id="GO:0005886">
    <property type="term" value="C:plasma membrane"/>
    <property type="evidence" value="ECO:0007669"/>
    <property type="project" value="TreeGrafter"/>
</dbReference>
<dbReference type="CDD" id="cd00082">
    <property type="entry name" value="HisKA"/>
    <property type="match status" value="1"/>
</dbReference>
<proteinExistence type="predicted"/>
<dbReference type="Proteomes" id="UP000199469">
    <property type="component" value="Unassembled WGS sequence"/>
</dbReference>
<dbReference type="PROSITE" id="PS50110">
    <property type="entry name" value="RESPONSE_REGULATORY"/>
    <property type="match status" value="1"/>
</dbReference>
<dbReference type="GO" id="GO:0000155">
    <property type="term" value="F:phosphorelay sensor kinase activity"/>
    <property type="evidence" value="ECO:0007669"/>
    <property type="project" value="InterPro"/>
</dbReference>
<dbReference type="InterPro" id="IPR011006">
    <property type="entry name" value="CheY-like_superfamily"/>
</dbReference>
<evidence type="ECO:0000256" key="6">
    <source>
        <dbReference type="PROSITE-ProRule" id="PRU00169"/>
    </source>
</evidence>
<dbReference type="SMART" id="SM00448">
    <property type="entry name" value="REC"/>
    <property type="match status" value="1"/>
</dbReference>
<keyword evidence="7" id="KW-1133">Transmembrane helix</keyword>
<dbReference type="PANTHER" id="PTHR43047:SF72">
    <property type="entry name" value="OSMOSENSING HISTIDINE PROTEIN KINASE SLN1"/>
    <property type="match status" value="1"/>
</dbReference>
<dbReference type="Pfam" id="PF02518">
    <property type="entry name" value="HATPase_c"/>
    <property type="match status" value="1"/>
</dbReference>
<feature type="transmembrane region" description="Helical" evidence="7">
    <location>
        <begin position="130"/>
        <end position="149"/>
    </location>
</feature>
<name>A0A1I0QFU6_9FLAO</name>
<dbReference type="InterPro" id="IPR005467">
    <property type="entry name" value="His_kinase_dom"/>
</dbReference>
<dbReference type="Gene3D" id="3.30.565.10">
    <property type="entry name" value="Histidine kinase-like ATPase, C-terminal domain"/>
    <property type="match status" value="1"/>
</dbReference>
<dbReference type="InterPro" id="IPR003594">
    <property type="entry name" value="HATPase_dom"/>
</dbReference>
<dbReference type="SUPFAM" id="SSF47384">
    <property type="entry name" value="Homodimeric domain of signal transducing histidine kinase"/>
    <property type="match status" value="1"/>
</dbReference>
<dbReference type="PRINTS" id="PR00344">
    <property type="entry name" value="BCTRLSENSOR"/>
</dbReference>
<evidence type="ECO:0000313" key="11">
    <source>
        <dbReference type="Proteomes" id="UP000199469"/>
    </source>
</evidence>
<feature type="transmembrane region" description="Helical" evidence="7">
    <location>
        <begin position="77"/>
        <end position="95"/>
    </location>
</feature>
<dbReference type="InterPro" id="IPR001789">
    <property type="entry name" value="Sig_transdc_resp-reg_receiver"/>
</dbReference>
<feature type="domain" description="Response regulatory" evidence="9">
    <location>
        <begin position="495"/>
        <end position="609"/>
    </location>
</feature>
<dbReference type="Gene3D" id="1.10.287.130">
    <property type="match status" value="1"/>
</dbReference>
<dbReference type="EC" id="2.7.13.3" evidence="2"/>
<gene>
    <name evidence="10" type="ORF">SAMN05421841_1885</name>
</gene>
<reference evidence="11" key="1">
    <citation type="submission" date="2016-10" db="EMBL/GenBank/DDBJ databases">
        <authorList>
            <person name="Varghese N."/>
            <person name="Submissions S."/>
        </authorList>
    </citation>
    <scope>NUCLEOTIDE SEQUENCE [LARGE SCALE GENOMIC DNA]</scope>
    <source>
        <strain evidence="11">DSM 17724</strain>
    </source>
</reference>
<dbReference type="Pfam" id="PF00072">
    <property type="entry name" value="Response_reg"/>
    <property type="match status" value="1"/>
</dbReference>
<evidence type="ECO:0000259" key="8">
    <source>
        <dbReference type="PROSITE" id="PS50109"/>
    </source>
</evidence>
<keyword evidence="7" id="KW-0472">Membrane</keyword>
<feature type="transmembrane region" description="Helical" evidence="7">
    <location>
        <begin position="187"/>
        <end position="211"/>
    </location>
</feature>
<sequence length="616" mass="68354">MLNGEKIFHLYLLPLYQLAAKIPVTFKNVFIAIRSAGEASVPEKERPILRNFNTGSALMGIMVIVFGGIMYSLVPSTSFLIALLLETGAFAMLIYLNHRGKFEYAKVGLYAAHSCSAIYFGAWLGEALPVDMVIVFLFIYLTCSSCLTYKSWKARCGFIAATIVLSMIVYVNRSVQFIPVQHFPSEYLPLFTILSCGGMLSLIVYVTISMIRQNDKLTKEMEKANLNKTQYLNETSHELRTPLNSIIGNSQFLLDFKDQLQSLKDGDDLLKILTDVNAAGKIMTDIINNQLDMAKIEAGKFDETYITSFSLISVFKTCIDYNTTFAKRRNVTIVFDHDEQVNHIQSDELFLIKIVNNLLSNAIKFTEEGSEVVVSSTLTDGHIVFNFKNCSTISKEKADSFFKEYVSERNAQFVGTGLGLVITKKLIEQLGGSVTVHRAGAHTSFMVRLPYMPAMMKISSKAITQKEQTVPNEIIFTTVNESIQVLGDKRFDQVKILIAEDDPMSCAMLERILLQEGAVVLTTKSAEEAIAHLSDFSPDIIISDHNMPGMGGMGLLEYIQLQSIPIPVVIASACADKDHCKTFIEAGAVSYVLKPLNNTSLIATLSDILVKHSVIS</sequence>
<dbReference type="Gene3D" id="3.40.50.2300">
    <property type="match status" value="1"/>
</dbReference>
<evidence type="ECO:0000259" key="9">
    <source>
        <dbReference type="PROSITE" id="PS50110"/>
    </source>
</evidence>
<feature type="transmembrane region" description="Helical" evidence="7">
    <location>
        <begin position="156"/>
        <end position="175"/>
    </location>
</feature>
<accession>A0A1I0QFU6</accession>
<evidence type="ECO:0000256" key="1">
    <source>
        <dbReference type="ARBA" id="ARBA00000085"/>
    </source>
</evidence>
<evidence type="ECO:0000256" key="5">
    <source>
        <dbReference type="ARBA" id="ARBA00022777"/>
    </source>
</evidence>
<evidence type="ECO:0000256" key="4">
    <source>
        <dbReference type="ARBA" id="ARBA00022679"/>
    </source>
</evidence>
<dbReference type="OrthoDB" id="1522078at2"/>
<evidence type="ECO:0000256" key="2">
    <source>
        <dbReference type="ARBA" id="ARBA00012438"/>
    </source>
</evidence>
<dbReference type="SMART" id="SM00388">
    <property type="entry name" value="HisKA"/>
    <property type="match status" value="1"/>
</dbReference>
<dbReference type="InterPro" id="IPR036890">
    <property type="entry name" value="HATPase_C_sf"/>
</dbReference>
<dbReference type="RefSeq" id="WP_089791770.1">
    <property type="nucleotide sequence ID" value="NZ_FOIU01000001.1"/>
</dbReference>
<dbReference type="PANTHER" id="PTHR43047">
    <property type="entry name" value="TWO-COMPONENT HISTIDINE PROTEIN KINASE"/>
    <property type="match status" value="1"/>
</dbReference>